<name>I3RAX5_HALMT</name>
<gene>
    <name evidence="1" type="ordered locus">HFX_6261</name>
</gene>
<dbReference type="KEGG" id="hme:HFX_6261"/>
<dbReference type="Proteomes" id="UP000006469">
    <property type="component" value="Plasmid pHM500"/>
</dbReference>
<dbReference type="AlphaFoldDB" id="I3RAX5"/>
<keyword evidence="1" id="KW-0614">Plasmid</keyword>
<evidence type="ECO:0000313" key="1">
    <source>
        <dbReference type="EMBL" id="AFK21385.1"/>
    </source>
</evidence>
<sequence>MNVCARSVILPHPHFENRRLVVDHDGSAFDRNRALLLWNRRSDGEWVTTAGTDVAAVVAEYLRIGVTRDVPLESGVHLVRLVDTDLVGKWVARRERTAAPTGADEERAGTFHAEESWVTLRDEKRVRERRRDSFGHEWCLLVIVWREQLRHRGDDEGERKEEDDDTENEVDVRLSAVLT</sequence>
<geneLocation type="plasmid" evidence="1 2">
    <name>pHM500</name>
</geneLocation>
<dbReference type="EMBL" id="CP001871">
    <property type="protein sequence ID" value="AFK21385.1"/>
    <property type="molecule type" value="Genomic_DNA"/>
</dbReference>
<organism evidence="1 2">
    <name type="scientific">Haloferax mediterranei (strain ATCC 33500 / DSM 1411 / JCM 8866 / NBRC 14739 / NCIMB 2177 / R-4)</name>
    <name type="common">Halobacterium mediterranei</name>
    <dbReference type="NCBI Taxonomy" id="523841"/>
    <lineage>
        <taxon>Archaea</taxon>
        <taxon>Methanobacteriati</taxon>
        <taxon>Methanobacteriota</taxon>
        <taxon>Stenosarchaea group</taxon>
        <taxon>Halobacteria</taxon>
        <taxon>Halobacteriales</taxon>
        <taxon>Haloferacaceae</taxon>
        <taxon>Haloferax</taxon>
    </lineage>
</organism>
<evidence type="ECO:0000313" key="2">
    <source>
        <dbReference type="Proteomes" id="UP000006469"/>
    </source>
</evidence>
<reference evidence="1 2" key="1">
    <citation type="journal article" date="2012" name="J. Bacteriol.">
        <title>Complete genome sequence of the metabolically versatile halophilic archaeon Haloferax mediterranei, a poly(3-hydroxybutyrate-co-3-hydroxyvalerate) producer.</title>
        <authorList>
            <person name="Han J."/>
            <person name="Zhang F."/>
            <person name="Hou J."/>
            <person name="Liu X."/>
            <person name="Li M."/>
            <person name="Liu H."/>
            <person name="Cai L."/>
            <person name="Zhang B."/>
            <person name="Chen Y."/>
            <person name="Zhou J."/>
            <person name="Hu S."/>
            <person name="Xiang H."/>
        </authorList>
    </citation>
    <scope>NUCLEOTIDE SEQUENCE [LARGE SCALE GENOMIC DNA]</scope>
    <source>
        <strain evidence="2">ATCC 33500 / DSM 1411 / JCM 8866 / NBRC 14739 / NCIMB 2177 / R-4</strain>
        <plasmid evidence="2">pHM500</plasmid>
    </source>
</reference>
<dbReference type="HOGENOM" id="CLU_1500259_0_0_2"/>
<accession>I3RAX5</accession>
<proteinExistence type="predicted"/>
<protein>
    <submittedName>
        <fullName evidence="1">Uncharacterized protein</fullName>
    </submittedName>
</protein>